<evidence type="ECO:0000256" key="4">
    <source>
        <dbReference type="ARBA" id="ARBA00022692"/>
    </source>
</evidence>
<keyword evidence="9" id="KW-1185">Reference proteome</keyword>
<dbReference type="InterPro" id="IPR001123">
    <property type="entry name" value="LeuE-type"/>
</dbReference>
<evidence type="ECO:0000256" key="1">
    <source>
        <dbReference type="ARBA" id="ARBA00004651"/>
    </source>
</evidence>
<comment type="similarity">
    <text evidence="2">Belongs to the Rht family.</text>
</comment>
<dbReference type="RefSeq" id="WP_344672318.1">
    <property type="nucleotide sequence ID" value="NZ_BAAAQN010000143.1"/>
</dbReference>
<evidence type="ECO:0000256" key="5">
    <source>
        <dbReference type="ARBA" id="ARBA00022989"/>
    </source>
</evidence>
<dbReference type="NCBIfam" id="NF008201">
    <property type="entry name" value="PRK10958.1"/>
    <property type="match status" value="1"/>
</dbReference>
<evidence type="ECO:0000256" key="7">
    <source>
        <dbReference type="SAM" id="Phobius"/>
    </source>
</evidence>
<protein>
    <submittedName>
        <fullName evidence="8">Leucine efflux protein LeuE</fullName>
    </submittedName>
</protein>
<dbReference type="EMBL" id="BAAAQN010000143">
    <property type="protein sequence ID" value="GAA2068121.1"/>
    <property type="molecule type" value="Genomic_DNA"/>
</dbReference>
<name>A0ABN2VPQ9_9ACTN</name>
<dbReference type="Pfam" id="PF01810">
    <property type="entry name" value="LysE"/>
    <property type="match status" value="1"/>
</dbReference>
<feature type="transmembrane region" description="Helical" evidence="7">
    <location>
        <begin position="12"/>
        <end position="31"/>
    </location>
</feature>
<gene>
    <name evidence="8" type="primary">leuE</name>
    <name evidence="8" type="ORF">GCM10009839_94410</name>
</gene>
<keyword evidence="6 7" id="KW-0472">Membrane</keyword>
<keyword evidence="5 7" id="KW-1133">Transmembrane helix</keyword>
<evidence type="ECO:0000313" key="9">
    <source>
        <dbReference type="Proteomes" id="UP001500751"/>
    </source>
</evidence>
<feature type="transmembrane region" description="Helical" evidence="7">
    <location>
        <begin position="43"/>
        <end position="66"/>
    </location>
</feature>
<dbReference type="PIRSF" id="PIRSF006324">
    <property type="entry name" value="LeuE"/>
    <property type="match status" value="1"/>
</dbReference>
<evidence type="ECO:0000256" key="2">
    <source>
        <dbReference type="ARBA" id="ARBA00007928"/>
    </source>
</evidence>
<comment type="caution">
    <text evidence="8">The sequence shown here is derived from an EMBL/GenBank/DDBJ whole genome shotgun (WGS) entry which is preliminary data.</text>
</comment>
<evidence type="ECO:0000256" key="3">
    <source>
        <dbReference type="ARBA" id="ARBA00022475"/>
    </source>
</evidence>
<accession>A0ABN2VPQ9</accession>
<evidence type="ECO:0000313" key="8">
    <source>
        <dbReference type="EMBL" id="GAA2068121.1"/>
    </source>
</evidence>
<keyword evidence="3" id="KW-1003">Cell membrane</keyword>
<sequence length="240" mass="24731">MFGTVDLPEFVLGALFIVLLPGPNSLYVLTVGARRGVRTGYRAAAGVFLGDAVLLTLTALGAASMVKGSPGAFDVVKYLGAGYLGWLGFGMVRGAVRGWRSWRGGEGTAVAEARVGTGEAGAAGAAGAAGEAGEAGEETAEHPFRRALMVSVLNPKAILFDLAFLTQFVDPHAVHPSEAFVVLSTIVMAFSAGYLSALIFMGNRLATAFRRRRRLSASMTGGVGSLFVGFAVKLATASLG</sequence>
<comment type="subcellular location">
    <subcellularLocation>
        <location evidence="1">Cell membrane</location>
        <topology evidence="1">Multi-pass membrane protein</topology>
    </subcellularLocation>
</comment>
<feature type="transmembrane region" description="Helical" evidence="7">
    <location>
        <begin position="180"/>
        <end position="203"/>
    </location>
</feature>
<organism evidence="8 9">
    <name type="scientific">Catenulispora yoronensis</name>
    <dbReference type="NCBI Taxonomy" id="450799"/>
    <lineage>
        <taxon>Bacteria</taxon>
        <taxon>Bacillati</taxon>
        <taxon>Actinomycetota</taxon>
        <taxon>Actinomycetes</taxon>
        <taxon>Catenulisporales</taxon>
        <taxon>Catenulisporaceae</taxon>
        <taxon>Catenulispora</taxon>
    </lineage>
</organism>
<evidence type="ECO:0000256" key="6">
    <source>
        <dbReference type="ARBA" id="ARBA00023136"/>
    </source>
</evidence>
<dbReference type="PANTHER" id="PTHR30086:SF15">
    <property type="entry name" value="LEUCINE EFFLUX PROTEIN"/>
    <property type="match status" value="1"/>
</dbReference>
<proteinExistence type="inferred from homology"/>
<keyword evidence="4 7" id="KW-0812">Transmembrane</keyword>
<dbReference type="PANTHER" id="PTHR30086">
    <property type="entry name" value="ARGININE EXPORTER PROTEIN ARGO"/>
    <property type="match status" value="1"/>
</dbReference>
<dbReference type="Proteomes" id="UP001500751">
    <property type="component" value="Unassembled WGS sequence"/>
</dbReference>
<feature type="transmembrane region" description="Helical" evidence="7">
    <location>
        <begin position="215"/>
        <end position="235"/>
    </location>
</feature>
<reference evidence="8 9" key="1">
    <citation type="journal article" date="2019" name="Int. J. Syst. Evol. Microbiol.">
        <title>The Global Catalogue of Microorganisms (GCM) 10K type strain sequencing project: providing services to taxonomists for standard genome sequencing and annotation.</title>
        <authorList>
            <consortium name="The Broad Institute Genomics Platform"/>
            <consortium name="The Broad Institute Genome Sequencing Center for Infectious Disease"/>
            <person name="Wu L."/>
            <person name="Ma J."/>
        </authorList>
    </citation>
    <scope>NUCLEOTIDE SEQUENCE [LARGE SCALE GENOMIC DNA]</scope>
    <source>
        <strain evidence="8 9">JCM 16014</strain>
    </source>
</reference>